<keyword evidence="1" id="KW-1133">Transmembrane helix</keyword>
<evidence type="ECO:0000313" key="3">
    <source>
        <dbReference type="Proteomes" id="UP000507470"/>
    </source>
</evidence>
<dbReference type="AlphaFoldDB" id="A0A6J8D3S0"/>
<proteinExistence type="predicted"/>
<reference evidence="2 3" key="1">
    <citation type="submission" date="2020-06" db="EMBL/GenBank/DDBJ databases">
        <authorList>
            <person name="Li R."/>
            <person name="Bekaert M."/>
        </authorList>
    </citation>
    <scope>NUCLEOTIDE SEQUENCE [LARGE SCALE GENOMIC DNA]</scope>
    <source>
        <strain evidence="3">wild</strain>
    </source>
</reference>
<evidence type="ECO:0000313" key="2">
    <source>
        <dbReference type="EMBL" id="CAC5402765.1"/>
    </source>
</evidence>
<dbReference type="Proteomes" id="UP000507470">
    <property type="component" value="Unassembled WGS sequence"/>
</dbReference>
<evidence type="ECO:0000256" key="1">
    <source>
        <dbReference type="SAM" id="Phobius"/>
    </source>
</evidence>
<name>A0A6J8D3S0_MYTCO</name>
<organism evidence="2 3">
    <name type="scientific">Mytilus coruscus</name>
    <name type="common">Sea mussel</name>
    <dbReference type="NCBI Taxonomy" id="42192"/>
    <lineage>
        <taxon>Eukaryota</taxon>
        <taxon>Metazoa</taxon>
        <taxon>Spiralia</taxon>
        <taxon>Lophotrochozoa</taxon>
        <taxon>Mollusca</taxon>
        <taxon>Bivalvia</taxon>
        <taxon>Autobranchia</taxon>
        <taxon>Pteriomorphia</taxon>
        <taxon>Mytilida</taxon>
        <taxon>Mytiloidea</taxon>
        <taxon>Mytilidae</taxon>
        <taxon>Mytilinae</taxon>
        <taxon>Mytilus</taxon>
    </lineage>
</organism>
<feature type="transmembrane region" description="Helical" evidence="1">
    <location>
        <begin position="70"/>
        <end position="92"/>
    </location>
</feature>
<accession>A0A6J8D3S0</accession>
<protein>
    <submittedName>
        <fullName evidence="2">Uncharacterized protein</fullName>
    </submittedName>
</protein>
<sequence>MMISTICTVRGQIVAFIKSSFILIVAGETLPSTITANTTTTKTTPTSSIPGNSTISDSDTLITKIPNGEVTAGLIAGVAVGGQAIFVVLSFAMARVFGLGKSAQIWTSGLKPDGSMINVNVNAENFYCLDYKGEYVSTTSAKTHAFTNVI</sequence>
<keyword evidence="1" id="KW-0472">Membrane</keyword>
<keyword evidence="3" id="KW-1185">Reference proteome</keyword>
<keyword evidence="1" id="KW-0812">Transmembrane</keyword>
<gene>
    <name evidence="2" type="ORF">MCOR_36713</name>
</gene>
<dbReference type="EMBL" id="CACVKT020006631">
    <property type="protein sequence ID" value="CAC5402765.1"/>
    <property type="molecule type" value="Genomic_DNA"/>
</dbReference>